<protein>
    <recommendedName>
        <fullName evidence="3">Thioredoxin domain-containing protein</fullName>
    </recommendedName>
</protein>
<dbReference type="InterPro" id="IPR024705">
    <property type="entry name" value="Ssp411"/>
</dbReference>
<dbReference type="PANTHER" id="PTHR42899">
    <property type="entry name" value="SPERMATOGENESIS-ASSOCIATED PROTEIN 20"/>
    <property type="match status" value="1"/>
</dbReference>
<gene>
    <name evidence="1" type="ORF">KDK_08280</name>
</gene>
<sequence length="191" mass="21141">MDHTVYTASNAHMISSYLLAAQVLEDATLGAQALQALDYLCTHLMHRDGYMFHYVMGDQAYLAGQLADQVWMVQALLDAYAMSGSKKHLETAIALMHFTCQELLDPQSGLFYDYLADPEAIGRLALREQPLTENALAAACLLRMSAYSHRKNLHGTALRVLSGSLSKYYHTGIQGAFYACVIAQASEQSWL</sequence>
<accession>A0A402AD63</accession>
<dbReference type="EMBL" id="BIFS01000001">
    <property type="protein sequence ID" value="GCE17028.1"/>
    <property type="molecule type" value="Genomic_DNA"/>
</dbReference>
<reference evidence="2" key="1">
    <citation type="submission" date="2018-12" db="EMBL/GenBank/DDBJ databases">
        <title>Tengunoibacter tsumagoiensis gen. nov., sp. nov., Dictyobacter kobayashii sp. nov., D. alpinus sp. nov., and D. joshuensis sp. nov. and description of Dictyobacteraceae fam. nov. within the order Ktedonobacterales isolated from Tengu-no-mugimeshi.</title>
        <authorList>
            <person name="Wang C.M."/>
            <person name="Zheng Y."/>
            <person name="Sakai Y."/>
            <person name="Toyoda A."/>
            <person name="Minakuchi Y."/>
            <person name="Abe K."/>
            <person name="Yokota A."/>
            <person name="Yabe S."/>
        </authorList>
    </citation>
    <scope>NUCLEOTIDE SEQUENCE [LARGE SCALE GENOMIC DNA]</scope>
    <source>
        <strain evidence="2">Uno11</strain>
    </source>
</reference>
<dbReference type="GO" id="GO:0005975">
    <property type="term" value="P:carbohydrate metabolic process"/>
    <property type="evidence" value="ECO:0007669"/>
    <property type="project" value="InterPro"/>
</dbReference>
<comment type="caution">
    <text evidence="1">The sequence shown here is derived from an EMBL/GenBank/DDBJ whole genome shotgun (WGS) entry which is preliminary data.</text>
</comment>
<name>A0A402AD63_9CHLR</name>
<evidence type="ECO:0008006" key="3">
    <source>
        <dbReference type="Google" id="ProtNLM"/>
    </source>
</evidence>
<dbReference type="InterPro" id="IPR008928">
    <property type="entry name" value="6-hairpin_glycosidase_sf"/>
</dbReference>
<proteinExistence type="predicted"/>
<evidence type="ECO:0000313" key="2">
    <source>
        <dbReference type="Proteomes" id="UP000287188"/>
    </source>
</evidence>
<dbReference type="PANTHER" id="PTHR42899:SF1">
    <property type="entry name" value="SPERMATOGENESIS-ASSOCIATED PROTEIN 20"/>
    <property type="match status" value="1"/>
</dbReference>
<dbReference type="InterPro" id="IPR012341">
    <property type="entry name" value="6hp_glycosidase-like_sf"/>
</dbReference>
<dbReference type="SUPFAM" id="SSF48208">
    <property type="entry name" value="Six-hairpin glycosidases"/>
    <property type="match status" value="1"/>
</dbReference>
<keyword evidence="2" id="KW-1185">Reference proteome</keyword>
<dbReference type="Proteomes" id="UP000287188">
    <property type="component" value="Unassembled WGS sequence"/>
</dbReference>
<dbReference type="AlphaFoldDB" id="A0A402AD63"/>
<dbReference type="Gene3D" id="1.50.10.10">
    <property type="match status" value="1"/>
</dbReference>
<organism evidence="1 2">
    <name type="scientific">Dictyobacter kobayashii</name>
    <dbReference type="NCBI Taxonomy" id="2014872"/>
    <lineage>
        <taxon>Bacteria</taxon>
        <taxon>Bacillati</taxon>
        <taxon>Chloroflexota</taxon>
        <taxon>Ktedonobacteria</taxon>
        <taxon>Ktedonobacterales</taxon>
        <taxon>Dictyobacteraceae</taxon>
        <taxon>Dictyobacter</taxon>
    </lineage>
</organism>
<evidence type="ECO:0000313" key="1">
    <source>
        <dbReference type="EMBL" id="GCE17028.1"/>
    </source>
</evidence>